<name>A0A0E0ED93_9ORYZ</name>
<dbReference type="EnsemblPlants" id="OMERI07G15850.1">
    <property type="protein sequence ID" value="OMERI07G15850.1"/>
    <property type="gene ID" value="OMERI07G15850"/>
</dbReference>
<feature type="compositionally biased region" description="Gly residues" evidence="1">
    <location>
        <begin position="11"/>
        <end position="23"/>
    </location>
</feature>
<evidence type="ECO:0000313" key="3">
    <source>
        <dbReference type="Proteomes" id="UP000008021"/>
    </source>
</evidence>
<evidence type="ECO:0000313" key="2">
    <source>
        <dbReference type="EnsemblPlants" id="OMERI07G15850.2"/>
    </source>
</evidence>
<proteinExistence type="predicted"/>
<accession>A0A0E0ED93</accession>
<evidence type="ECO:0000256" key="1">
    <source>
        <dbReference type="SAM" id="MobiDB-lite"/>
    </source>
</evidence>
<keyword evidence="3" id="KW-1185">Reference proteome</keyword>
<feature type="region of interest" description="Disordered" evidence="1">
    <location>
        <begin position="1"/>
        <end position="49"/>
    </location>
</feature>
<feature type="region of interest" description="Disordered" evidence="1">
    <location>
        <begin position="71"/>
        <end position="121"/>
    </location>
</feature>
<protein>
    <submittedName>
        <fullName evidence="2">Uncharacterized protein</fullName>
    </submittedName>
</protein>
<reference evidence="2" key="2">
    <citation type="submission" date="2018-05" db="EMBL/GenBank/DDBJ databases">
        <title>OmerRS3 (Oryza meridionalis Reference Sequence Version 3).</title>
        <authorList>
            <person name="Zhang J."/>
            <person name="Kudrna D."/>
            <person name="Lee S."/>
            <person name="Talag J."/>
            <person name="Welchert J."/>
            <person name="Wing R.A."/>
        </authorList>
    </citation>
    <scope>NUCLEOTIDE SEQUENCE [LARGE SCALE GENOMIC DNA]</scope>
    <source>
        <strain evidence="2">OR44</strain>
    </source>
</reference>
<dbReference type="EnsemblPlants" id="OMERI07G15850.2">
    <property type="protein sequence ID" value="OMERI07G15850.2"/>
    <property type="gene ID" value="OMERI07G15850"/>
</dbReference>
<dbReference type="Gramene" id="OMERI07G15850.2">
    <property type="protein sequence ID" value="OMERI07G15850.2"/>
    <property type="gene ID" value="OMERI07G15850"/>
</dbReference>
<reference evidence="2" key="1">
    <citation type="submission" date="2015-04" db="UniProtKB">
        <authorList>
            <consortium name="EnsemblPlants"/>
        </authorList>
    </citation>
    <scope>IDENTIFICATION</scope>
</reference>
<dbReference type="Proteomes" id="UP000008021">
    <property type="component" value="Chromosome 7"/>
</dbReference>
<dbReference type="AlphaFoldDB" id="A0A0E0ED93"/>
<organism evidence="2">
    <name type="scientific">Oryza meridionalis</name>
    <dbReference type="NCBI Taxonomy" id="40149"/>
    <lineage>
        <taxon>Eukaryota</taxon>
        <taxon>Viridiplantae</taxon>
        <taxon>Streptophyta</taxon>
        <taxon>Embryophyta</taxon>
        <taxon>Tracheophyta</taxon>
        <taxon>Spermatophyta</taxon>
        <taxon>Magnoliopsida</taxon>
        <taxon>Liliopsida</taxon>
        <taxon>Poales</taxon>
        <taxon>Poaceae</taxon>
        <taxon>BOP clade</taxon>
        <taxon>Oryzoideae</taxon>
        <taxon>Oryzeae</taxon>
        <taxon>Oryzinae</taxon>
        <taxon>Oryza</taxon>
    </lineage>
</organism>
<dbReference type="Gramene" id="OMERI07G15850.1">
    <property type="protein sequence ID" value="OMERI07G15850.1"/>
    <property type="gene ID" value="OMERI07G15850"/>
</dbReference>
<sequence length="121" mass="12175">MPGAHVSATAEGGGSICGGGGEGRGARGIRPFNSSPPPPPVNCESSSSSRRRVTLAFSLSFSLSPLFPKASSRRRLAAGESSGEGRGRREGGSSGGSGLDWIGSDSILDQPRRAGDALSFG</sequence>
<dbReference type="HOGENOM" id="CLU_2041786_0_0_1"/>